<reference evidence="3" key="1">
    <citation type="journal article" date="2019" name="Int. J. Syst. Evol. Microbiol.">
        <title>The Global Catalogue of Microorganisms (GCM) 10K type strain sequencing project: providing services to taxonomists for standard genome sequencing and annotation.</title>
        <authorList>
            <consortium name="The Broad Institute Genomics Platform"/>
            <consortium name="The Broad Institute Genome Sequencing Center for Infectious Disease"/>
            <person name="Wu L."/>
            <person name="Ma J."/>
        </authorList>
    </citation>
    <scope>NUCLEOTIDE SEQUENCE [LARGE SCALE GENOMIC DNA]</scope>
    <source>
        <strain evidence="3">CGMCC 4.1622</strain>
    </source>
</reference>
<gene>
    <name evidence="2" type="ORF">ACFPZF_38020</name>
</gene>
<comment type="caution">
    <text evidence="2">The sequence shown here is derived from an EMBL/GenBank/DDBJ whole genome shotgun (WGS) entry which is preliminary data.</text>
</comment>
<accession>A0ABW0VSD1</accession>
<organism evidence="2 3">
    <name type="scientific">Kitasatospora cinereorecta</name>
    <dbReference type="NCBI Taxonomy" id="285560"/>
    <lineage>
        <taxon>Bacteria</taxon>
        <taxon>Bacillati</taxon>
        <taxon>Actinomycetota</taxon>
        <taxon>Actinomycetes</taxon>
        <taxon>Kitasatosporales</taxon>
        <taxon>Streptomycetaceae</taxon>
        <taxon>Kitasatospora</taxon>
    </lineage>
</organism>
<dbReference type="InterPro" id="IPR014710">
    <property type="entry name" value="RmlC-like_jellyroll"/>
</dbReference>
<dbReference type="RefSeq" id="WP_346149117.1">
    <property type="nucleotide sequence ID" value="NZ_BAAAUA010000065.1"/>
</dbReference>
<feature type="domain" description="Cupin type-2" evidence="1">
    <location>
        <begin position="38"/>
        <end position="100"/>
    </location>
</feature>
<proteinExistence type="predicted"/>
<evidence type="ECO:0000259" key="1">
    <source>
        <dbReference type="Pfam" id="PF07883"/>
    </source>
</evidence>
<keyword evidence="3" id="KW-1185">Reference proteome</keyword>
<dbReference type="Gene3D" id="2.60.120.10">
    <property type="entry name" value="Jelly Rolls"/>
    <property type="match status" value="1"/>
</dbReference>
<evidence type="ECO:0000313" key="2">
    <source>
        <dbReference type="EMBL" id="MFC5647125.1"/>
    </source>
</evidence>
<sequence length="129" mass="14056">MTERFTTGHLDRAPEVTAPDGSAVRPLCVLPGVASFAHFELAPGQTARAVSHATVEEIWFAISGAGEMWRRQDGYEEVTVLEPGTCLTIPLGTTFQFRAGREGLQVVAVTTPPWPTDSPNEARFESGRW</sequence>
<dbReference type="EMBL" id="JBHSOC010000133">
    <property type="protein sequence ID" value="MFC5647125.1"/>
    <property type="molecule type" value="Genomic_DNA"/>
</dbReference>
<dbReference type="InterPro" id="IPR013096">
    <property type="entry name" value="Cupin_2"/>
</dbReference>
<dbReference type="InterPro" id="IPR011051">
    <property type="entry name" value="RmlC_Cupin_sf"/>
</dbReference>
<evidence type="ECO:0000313" key="3">
    <source>
        <dbReference type="Proteomes" id="UP001596066"/>
    </source>
</evidence>
<name>A0ABW0VSD1_9ACTN</name>
<dbReference type="Proteomes" id="UP001596066">
    <property type="component" value="Unassembled WGS sequence"/>
</dbReference>
<protein>
    <submittedName>
        <fullName evidence="2">Cupin domain-containing protein</fullName>
    </submittedName>
</protein>
<dbReference type="SUPFAM" id="SSF51182">
    <property type="entry name" value="RmlC-like cupins"/>
    <property type="match status" value="1"/>
</dbReference>
<dbReference type="Pfam" id="PF07883">
    <property type="entry name" value="Cupin_2"/>
    <property type="match status" value="1"/>
</dbReference>